<accession>A0A517L8G2</accession>
<dbReference type="Proteomes" id="UP000316270">
    <property type="component" value="Chromosome 7"/>
</dbReference>
<proteinExistence type="predicted"/>
<reference evidence="1 2" key="1">
    <citation type="submission" date="2019-07" db="EMBL/GenBank/DDBJ databases">
        <title>Finished genome of Venturia effusa.</title>
        <authorList>
            <person name="Young C.A."/>
            <person name="Cox M.P."/>
            <person name="Ganley A.R.D."/>
            <person name="David W.J."/>
        </authorList>
    </citation>
    <scope>NUCLEOTIDE SEQUENCE [LARGE SCALE GENOMIC DNA]</scope>
    <source>
        <strain evidence="2">albino</strain>
    </source>
</reference>
<feature type="non-terminal residue" evidence="1">
    <location>
        <position position="494"/>
    </location>
</feature>
<organism evidence="1 2">
    <name type="scientific">Venturia effusa</name>
    <dbReference type="NCBI Taxonomy" id="50376"/>
    <lineage>
        <taxon>Eukaryota</taxon>
        <taxon>Fungi</taxon>
        <taxon>Dikarya</taxon>
        <taxon>Ascomycota</taxon>
        <taxon>Pezizomycotina</taxon>
        <taxon>Dothideomycetes</taxon>
        <taxon>Pleosporomycetidae</taxon>
        <taxon>Venturiales</taxon>
        <taxon>Venturiaceae</taxon>
        <taxon>Venturia</taxon>
    </lineage>
</organism>
<protein>
    <submittedName>
        <fullName evidence="1">Uncharacterized protein</fullName>
    </submittedName>
</protein>
<dbReference type="EMBL" id="CP042191">
    <property type="protein sequence ID" value="QDS71922.1"/>
    <property type="molecule type" value="Genomic_DNA"/>
</dbReference>
<dbReference type="OrthoDB" id="10458272at2759"/>
<evidence type="ECO:0000313" key="1">
    <source>
        <dbReference type="EMBL" id="QDS71922.1"/>
    </source>
</evidence>
<name>A0A517L8G2_9PEZI</name>
<keyword evidence="2" id="KW-1185">Reference proteome</keyword>
<gene>
    <name evidence="1" type="ORF">FKW77_000549</name>
</gene>
<dbReference type="AlphaFoldDB" id="A0A517L8G2"/>
<evidence type="ECO:0000313" key="2">
    <source>
        <dbReference type="Proteomes" id="UP000316270"/>
    </source>
</evidence>
<sequence>MQTAPNFAHFFVRVDLQTVQTVKIMPTQHDPVGLRHPDDPSDESGVADMADDIFGAMPLQNSTVPVLDVCDSEPVIDGTKLGGSQRDPTRIGIRQVSGEAPLHAKIDRPDHQELPSYEQFISSDLVSKALQPLNEDTASIATNLLAFCTPASRQMYRIALRDLEFLGENYKPCEAEPPTYTRFQSSARDVQRLPRRKMFDHICRSVSYLDVKKLTAEDYEVHSRAKGDTWLRTLVKALTKKPYPDTYSHLVGALQEEYGEQIQASKNLIRPALMYIFLGREPADPEDKEETEWILNQKVQCGRFLTMDEPNLSELAQNEPFKACEELDQALHRSLVFIFIKHRIEVLSELGPCEPAMNGWLHHQLRAKDKWCEANDEYLGRLPGIASQIKGTWIFGLWDQWEDFLENGFDAPLANVWEPPLLEALLGEVPEAIKDLDIGVYPREIEVGDYDAGPNWLEADANSWEPGFYEDIMMGGRSVDTTITSDSRQRLIDV</sequence>